<dbReference type="VEuPathDB" id="FungiDB:BTJ68_03248"/>
<reference evidence="2 3" key="1">
    <citation type="journal article" date="2018" name="BMC Genomics">
        <title>Genomic evidence for intraspecific hybridization in a clonal and extremely halotolerant yeast.</title>
        <authorList>
            <person name="Gostincar C."/>
            <person name="Stajich J.E."/>
            <person name="Zupancic J."/>
            <person name="Zalar P."/>
            <person name="Gunde-Cimerman N."/>
        </authorList>
    </citation>
    <scope>NUCLEOTIDE SEQUENCE [LARGE SCALE GENOMIC DNA]</scope>
    <source>
        <strain evidence="2 3">EXF-10513</strain>
    </source>
</reference>
<dbReference type="Proteomes" id="UP000269539">
    <property type="component" value="Unassembled WGS sequence"/>
</dbReference>
<feature type="region of interest" description="Disordered" evidence="1">
    <location>
        <begin position="756"/>
        <end position="791"/>
    </location>
</feature>
<sequence length="791" mass="90190">MANTSSTPANTLVGLICRVTRSHDKYPVPLGYQSKAFPAAFLAVERGELGEIIDVARGEKARAYPSSYVRLHDRPGKPVIFLFNNLLEISTARWDQDWEFSYDMRTTNKLQPVGNVASTHTPTGLETHILGFLSGVRDNYNRIPNLDKYQQHLKTPESLRATAYTMTNNVLPRVKSVLERPDFTLQDVLDAGQEFGNYQHENNGYRGIFDRDVYSGIYLNVYWDFPPSSRYRGYMPYVGQSNHIARRGFGHRVHTFDKKAIDYNSEQYKCAREARKWRMVRVLVQRDPKELMNDRTARKFRDIYEDTFFVLLRTYHPRAYDLDTLPKTGAGKAPEKSLTSSMAHIKLGHLYTSIATTSFANTRYSDPATRTATSGWASGLNVASPLDGTGLSLEKTPICSQYLRGQNRKVFHFPAKIAVVQHGGLNDIRIFYKNYTDDSGKLKTMKLHWSGPVSSLKPGDELYVSWELMDEEIEHPAPAFPMGRIGCWSNWAEVGRLGLKATFKRAGSTKWHAMYVQWGSFRNDPIVEGVPGATKSYAYGTAMLAYLQNTRWGQKESWIPYFGVPNMVEVQVQRLYKRVVCRPVQPSRPLPNITYQPDTAERLLIDLKARDANGVVVSQETLQNVNGPFGQFDTSSSWVSGRLRNFYLKRARCDRCWFGHLSDQVDMNLHTDNKDRHCIPMKDNLGQNTNQCRPCFLRGLPCSWTRADWLGGPHWAKNNPAKLRENLRNARHFSGPLWNEFYESVYGKLTPSQFLEPKEVPDPGYAKLLAPEGGMEEEEESDAEVDELFDA</sequence>
<dbReference type="EMBL" id="QWIO01000048">
    <property type="protein sequence ID" value="RMZ11932.1"/>
    <property type="molecule type" value="Genomic_DNA"/>
</dbReference>
<comment type="caution">
    <text evidence="2">The sequence shown here is derived from an EMBL/GenBank/DDBJ whole genome shotgun (WGS) entry which is preliminary data.</text>
</comment>
<evidence type="ECO:0000256" key="1">
    <source>
        <dbReference type="SAM" id="MobiDB-lite"/>
    </source>
</evidence>
<protein>
    <submittedName>
        <fullName evidence="2">Uncharacterized protein</fullName>
    </submittedName>
</protein>
<name>A0A3M7HG93_HORWE</name>
<organism evidence="2 3">
    <name type="scientific">Hortaea werneckii</name>
    <name type="common">Black yeast</name>
    <name type="synonym">Cladosporium werneckii</name>
    <dbReference type="NCBI Taxonomy" id="91943"/>
    <lineage>
        <taxon>Eukaryota</taxon>
        <taxon>Fungi</taxon>
        <taxon>Dikarya</taxon>
        <taxon>Ascomycota</taxon>
        <taxon>Pezizomycotina</taxon>
        <taxon>Dothideomycetes</taxon>
        <taxon>Dothideomycetidae</taxon>
        <taxon>Mycosphaerellales</taxon>
        <taxon>Teratosphaeriaceae</taxon>
        <taxon>Hortaea</taxon>
    </lineage>
</organism>
<accession>A0A3M7HG93</accession>
<proteinExistence type="predicted"/>
<evidence type="ECO:0000313" key="3">
    <source>
        <dbReference type="Proteomes" id="UP000269539"/>
    </source>
</evidence>
<gene>
    <name evidence="2" type="ORF">D0864_00853</name>
</gene>
<feature type="compositionally biased region" description="Acidic residues" evidence="1">
    <location>
        <begin position="774"/>
        <end position="791"/>
    </location>
</feature>
<dbReference type="AlphaFoldDB" id="A0A3M7HG93"/>
<evidence type="ECO:0000313" key="2">
    <source>
        <dbReference type="EMBL" id="RMZ11932.1"/>
    </source>
</evidence>